<gene>
    <name evidence="2" type="ORF">CAN33_0020100</name>
</gene>
<dbReference type="AlphaFoldDB" id="A0A505IDI2"/>
<organism evidence="2 3">
    <name type="scientific">Aspergillus niger</name>
    <dbReference type="NCBI Taxonomy" id="5061"/>
    <lineage>
        <taxon>Eukaryota</taxon>
        <taxon>Fungi</taxon>
        <taxon>Dikarya</taxon>
        <taxon>Ascomycota</taxon>
        <taxon>Pezizomycotina</taxon>
        <taxon>Eurotiomycetes</taxon>
        <taxon>Eurotiomycetidae</taxon>
        <taxon>Eurotiales</taxon>
        <taxon>Aspergillaceae</taxon>
        <taxon>Aspergillus</taxon>
        <taxon>Aspergillus subgen. Circumdati</taxon>
    </lineage>
</organism>
<comment type="caution">
    <text evidence="2">The sequence shown here is derived from an EMBL/GenBank/DDBJ whole genome shotgun (WGS) entry which is preliminary data.</text>
</comment>
<proteinExistence type="predicted"/>
<name>A0A505IDI2_ASPNG</name>
<keyword evidence="2" id="KW-0328">Glycosyltransferase</keyword>
<dbReference type="Proteomes" id="UP000197666">
    <property type="component" value="Unassembled WGS sequence"/>
</dbReference>
<evidence type="ECO:0000313" key="3">
    <source>
        <dbReference type="Proteomes" id="UP000197666"/>
    </source>
</evidence>
<sequence>MVAAQQMPVRPNLDTAEDEVVVISSHTSDISSPTPNGPSTESRPTLL</sequence>
<protein>
    <submittedName>
        <fullName evidence="2">N-Acetylglucosaminyltransferase-IV (GnT-IV) conserved region family protein</fullName>
    </submittedName>
</protein>
<accession>A0A505IDI2</accession>
<dbReference type="GO" id="GO:0016757">
    <property type="term" value="F:glycosyltransferase activity"/>
    <property type="evidence" value="ECO:0007669"/>
    <property type="project" value="UniProtKB-KW"/>
</dbReference>
<evidence type="ECO:0000256" key="1">
    <source>
        <dbReference type="SAM" id="MobiDB-lite"/>
    </source>
</evidence>
<feature type="compositionally biased region" description="Polar residues" evidence="1">
    <location>
        <begin position="24"/>
        <end position="47"/>
    </location>
</feature>
<feature type="region of interest" description="Disordered" evidence="1">
    <location>
        <begin position="22"/>
        <end position="47"/>
    </location>
</feature>
<evidence type="ECO:0000313" key="2">
    <source>
        <dbReference type="EMBL" id="TPR06175.1"/>
    </source>
</evidence>
<keyword evidence="2" id="KW-0808">Transferase</keyword>
<dbReference type="EMBL" id="NKJJ02000010">
    <property type="protein sequence ID" value="TPR06175.1"/>
    <property type="molecule type" value="Genomic_DNA"/>
</dbReference>
<reference evidence="3" key="1">
    <citation type="submission" date="2018-10" db="EMBL/GenBank/DDBJ databases">
        <title>FDA dAtabase for Regulatory Grade micrObial Sequences (FDA-ARGOS): Supporting development and validation of Infectious Disease Dx tests.</title>
        <authorList>
            <person name="Kerrigan L."/>
            <person name="Tallon L."/>
            <person name="Sadzewicz L."/>
            <person name="Sengamalay N."/>
            <person name="Ott S."/>
            <person name="Godinez A."/>
            <person name="Nagaraj S."/>
            <person name="Vavikolanu K."/>
            <person name="Nadendla S."/>
            <person name="George J."/>
            <person name="Sichtig H."/>
        </authorList>
    </citation>
    <scope>NUCLEOTIDE SEQUENCE [LARGE SCALE GENOMIC DNA]</scope>
    <source>
        <strain evidence="3">FDAARGOS_311</strain>
    </source>
</reference>